<accession>A0A1Y6BXL3</accession>
<name>A0A1Y6BXL3_9PROT</name>
<dbReference type="PANTHER" id="PTHR33452:SF1">
    <property type="entry name" value="INNER MEMBRANE PROTEIN YPHA-RELATED"/>
    <property type="match status" value="1"/>
</dbReference>
<feature type="transmembrane region" description="Helical" evidence="7">
    <location>
        <begin position="20"/>
        <end position="44"/>
    </location>
</feature>
<keyword evidence="5 7" id="KW-1133">Transmembrane helix</keyword>
<evidence type="ECO:0000313" key="9">
    <source>
        <dbReference type="Proteomes" id="UP000192917"/>
    </source>
</evidence>
<organism evidence="8 9">
    <name type="scientific">Tistlia consotensis USBA 355</name>
    <dbReference type="NCBI Taxonomy" id="560819"/>
    <lineage>
        <taxon>Bacteria</taxon>
        <taxon>Pseudomonadati</taxon>
        <taxon>Pseudomonadota</taxon>
        <taxon>Alphaproteobacteria</taxon>
        <taxon>Rhodospirillales</taxon>
        <taxon>Rhodovibrionaceae</taxon>
        <taxon>Tistlia</taxon>
    </lineage>
</organism>
<dbReference type="Proteomes" id="UP000192917">
    <property type="component" value="Unassembled WGS sequence"/>
</dbReference>
<keyword evidence="9" id="KW-1185">Reference proteome</keyword>
<comment type="subcellular location">
    <subcellularLocation>
        <location evidence="1">Cell membrane</location>
        <topology evidence="1">Multi-pass membrane protein</topology>
    </subcellularLocation>
</comment>
<evidence type="ECO:0000256" key="5">
    <source>
        <dbReference type="ARBA" id="ARBA00022989"/>
    </source>
</evidence>
<dbReference type="STRING" id="560819.SAMN05428998_1092"/>
<feature type="transmembrane region" description="Helical" evidence="7">
    <location>
        <begin position="89"/>
        <end position="114"/>
    </location>
</feature>
<feature type="transmembrane region" description="Helical" evidence="7">
    <location>
        <begin position="134"/>
        <end position="155"/>
    </location>
</feature>
<dbReference type="InterPro" id="IPR032808">
    <property type="entry name" value="DoxX"/>
</dbReference>
<proteinExistence type="inferred from homology"/>
<dbReference type="Pfam" id="PF07681">
    <property type="entry name" value="DoxX"/>
    <property type="match status" value="1"/>
</dbReference>
<evidence type="ECO:0000256" key="4">
    <source>
        <dbReference type="ARBA" id="ARBA00022692"/>
    </source>
</evidence>
<dbReference type="PANTHER" id="PTHR33452">
    <property type="entry name" value="OXIDOREDUCTASE CATD-RELATED"/>
    <property type="match status" value="1"/>
</dbReference>
<evidence type="ECO:0000256" key="1">
    <source>
        <dbReference type="ARBA" id="ARBA00004651"/>
    </source>
</evidence>
<keyword evidence="6 7" id="KW-0472">Membrane</keyword>
<evidence type="ECO:0000256" key="2">
    <source>
        <dbReference type="ARBA" id="ARBA00006679"/>
    </source>
</evidence>
<comment type="similarity">
    <text evidence="2">Belongs to the DoxX family.</text>
</comment>
<protein>
    <submittedName>
        <fullName evidence="8">Putative oxidoreductase</fullName>
    </submittedName>
</protein>
<evidence type="ECO:0000256" key="7">
    <source>
        <dbReference type="SAM" id="Phobius"/>
    </source>
</evidence>
<dbReference type="AlphaFoldDB" id="A0A1Y6BXL3"/>
<dbReference type="EMBL" id="FWZX01000009">
    <property type="protein sequence ID" value="SMF26361.1"/>
    <property type="molecule type" value="Genomic_DNA"/>
</dbReference>
<gene>
    <name evidence="8" type="ORF">SAMN05428998_1092</name>
</gene>
<dbReference type="InterPro" id="IPR051907">
    <property type="entry name" value="DoxX-like_oxidoreductase"/>
</dbReference>
<keyword evidence="3" id="KW-1003">Cell membrane</keyword>
<reference evidence="8 9" key="1">
    <citation type="submission" date="2017-04" db="EMBL/GenBank/DDBJ databases">
        <authorList>
            <person name="Afonso C.L."/>
            <person name="Miller P.J."/>
            <person name="Scott M.A."/>
            <person name="Spackman E."/>
            <person name="Goraichik I."/>
            <person name="Dimitrov K.M."/>
            <person name="Suarez D.L."/>
            <person name="Swayne D.E."/>
        </authorList>
    </citation>
    <scope>NUCLEOTIDE SEQUENCE [LARGE SCALE GENOMIC DNA]</scope>
    <source>
        <strain evidence="8 9">USBA 355</strain>
    </source>
</reference>
<sequence>MTNMLRLARIVLDPGPTARWSPTIALLAGLALLAARLWLGWAFLRTGVHRVATWDSQSFLFSMVHPVPFLPAEIAAPVTTAAELALPSLLILGLLARPAAFGLAVMAATIYFVVGQTPEGIENGIALASEQFPWMAVGLAIAAFGAGPLSLDALLRRYVDERPPLASRK</sequence>
<dbReference type="GO" id="GO:0005886">
    <property type="term" value="C:plasma membrane"/>
    <property type="evidence" value="ECO:0007669"/>
    <property type="project" value="UniProtKB-SubCell"/>
</dbReference>
<evidence type="ECO:0000256" key="6">
    <source>
        <dbReference type="ARBA" id="ARBA00023136"/>
    </source>
</evidence>
<keyword evidence="4 7" id="KW-0812">Transmembrane</keyword>
<evidence type="ECO:0000256" key="3">
    <source>
        <dbReference type="ARBA" id="ARBA00022475"/>
    </source>
</evidence>
<evidence type="ECO:0000313" key="8">
    <source>
        <dbReference type="EMBL" id="SMF26361.1"/>
    </source>
</evidence>